<feature type="domain" description="Core-binding (CB)" evidence="6">
    <location>
        <begin position="69"/>
        <end position="158"/>
    </location>
</feature>
<keyword evidence="8" id="KW-1185">Reference proteome</keyword>
<keyword evidence="3" id="KW-0233">DNA recombination</keyword>
<comment type="similarity">
    <text evidence="1">Belongs to the 'phage' integrase family.</text>
</comment>
<dbReference type="PROSITE" id="PS51900">
    <property type="entry name" value="CB"/>
    <property type="match status" value="1"/>
</dbReference>
<dbReference type="InterPro" id="IPR010998">
    <property type="entry name" value="Integrase_recombinase_N"/>
</dbReference>
<dbReference type="SUPFAM" id="SSF56349">
    <property type="entry name" value="DNA breaking-rejoining enzymes"/>
    <property type="match status" value="1"/>
</dbReference>
<evidence type="ECO:0000259" key="6">
    <source>
        <dbReference type="PROSITE" id="PS51900"/>
    </source>
</evidence>
<evidence type="ECO:0000256" key="4">
    <source>
        <dbReference type="PROSITE-ProRule" id="PRU01248"/>
    </source>
</evidence>
<dbReference type="InterPro" id="IPR050090">
    <property type="entry name" value="Tyrosine_recombinase_XerCD"/>
</dbReference>
<gene>
    <name evidence="7" type="ORF">VIN30_06120</name>
</gene>
<dbReference type="Gene3D" id="1.10.150.130">
    <property type="match status" value="1"/>
</dbReference>
<dbReference type="InterPro" id="IPR002104">
    <property type="entry name" value="Integrase_catalytic"/>
</dbReference>
<sequence>MAKVKGNGTIIEKRRGVYEIQLSCGKDPATGRYRRISRTIHGTKRDAARALDKLRTELGGGLSIDSQTITFGQWAKEFMTSRRESGRVGASTLANDQNMLDLICSILGDVPLCKLDARMTKNLFPEIRKRREAQGYRCSNSTLQHYHALLKTCLKAAVNLDLLMRNPLDKIEAPRRDTVARRALDADEAGRLLHCIDVSEQAALEALADKESRQRPSDIQDRDFLRGIRDVSYILLVRLALATGARQGELMAATWRELDFASSRFTIAQAMSNGGEIKQPKTQSGIRSIYVDRSTMMHLAAWKQLQAELLATIGVAQDDSTPCFCSSVGDFLDKSGFQKWWRVWRTKNGFETLKLHELRHTMATQLLGAGIDVKTVQARLGHANASLTLNTYSHALPARDEAAANVIASLYSAHSEPVPIEAQIA</sequence>
<keyword evidence="2 4" id="KW-0238">DNA-binding</keyword>
<dbReference type="Gene3D" id="1.10.443.10">
    <property type="entry name" value="Intergrase catalytic core"/>
    <property type="match status" value="1"/>
</dbReference>
<dbReference type="EMBL" id="JAYMFF010000009">
    <property type="protein sequence ID" value="MEC4176019.1"/>
    <property type="molecule type" value="Genomic_DNA"/>
</dbReference>
<name>A0ABU6IHW9_9ACTN</name>
<dbReference type="InterPro" id="IPR013762">
    <property type="entry name" value="Integrase-like_cat_sf"/>
</dbReference>
<dbReference type="InterPro" id="IPR011010">
    <property type="entry name" value="DNA_brk_join_enz"/>
</dbReference>
<dbReference type="Proteomes" id="UP001349994">
    <property type="component" value="Unassembled WGS sequence"/>
</dbReference>
<evidence type="ECO:0000256" key="3">
    <source>
        <dbReference type="ARBA" id="ARBA00023172"/>
    </source>
</evidence>
<dbReference type="Pfam" id="PF00589">
    <property type="entry name" value="Phage_integrase"/>
    <property type="match status" value="1"/>
</dbReference>
<dbReference type="RefSeq" id="WP_338210083.1">
    <property type="nucleotide sequence ID" value="NZ_JAYMFF010000009.1"/>
</dbReference>
<evidence type="ECO:0000313" key="7">
    <source>
        <dbReference type="EMBL" id="MEC4176019.1"/>
    </source>
</evidence>
<reference evidence="7 8" key="1">
    <citation type="submission" date="2024-01" db="EMBL/GenBank/DDBJ databases">
        <title>novel species in genus Adlercreutzia.</title>
        <authorList>
            <person name="Liu X."/>
        </authorList>
    </citation>
    <scope>NUCLEOTIDE SEQUENCE [LARGE SCALE GENOMIC DNA]</scope>
    <source>
        <strain evidence="7 8">R7</strain>
    </source>
</reference>
<dbReference type="PROSITE" id="PS51898">
    <property type="entry name" value="TYR_RECOMBINASE"/>
    <property type="match status" value="1"/>
</dbReference>
<proteinExistence type="inferred from homology"/>
<dbReference type="InterPro" id="IPR044068">
    <property type="entry name" value="CB"/>
</dbReference>
<evidence type="ECO:0000259" key="5">
    <source>
        <dbReference type="PROSITE" id="PS51898"/>
    </source>
</evidence>
<evidence type="ECO:0000313" key="8">
    <source>
        <dbReference type="Proteomes" id="UP001349994"/>
    </source>
</evidence>
<accession>A0ABU6IHW9</accession>
<dbReference type="PANTHER" id="PTHR30349:SF64">
    <property type="entry name" value="PROPHAGE INTEGRASE INTD-RELATED"/>
    <property type="match status" value="1"/>
</dbReference>
<dbReference type="CDD" id="cd01189">
    <property type="entry name" value="INT_ICEBs1_C_like"/>
    <property type="match status" value="1"/>
</dbReference>
<organism evidence="7 8">
    <name type="scientific">Adlercreutzia wanghongyangiae</name>
    <dbReference type="NCBI Taxonomy" id="3111451"/>
    <lineage>
        <taxon>Bacteria</taxon>
        <taxon>Bacillati</taxon>
        <taxon>Actinomycetota</taxon>
        <taxon>Coriobacteriia</taxon>
        <taxon>Eggerthellales</taxon>
        <taxon>Eggerthellaceae</taxon>
        <taxon>Adlercreutzia</taxon>
    </lineage>
</organism>
<dbReference type="PANTHER" id="PTHR30349">
    <property type="entry name" value="PHAGE INTEGRASE-RELATED"/>
    <property type="match status" value="1"/>
</dbReference>
<evidence type="ECO:0000256" key="2">
    <source>
        <dbReference type="ARBA" id="ARBA00023125"/>
    </source>
</evidence>
<comment type="caution">
    <text evidence="7">The sequence shown here is derived from an EMBL/GenBank/DDBJ whole genome shotgun (WGS) entry which is preliminary data.</text>
</comment>
<feature type="domain" description="Tyr recombinase" evidence="5">
    <location>
        <begin position="191"/>
        <end position="405"/>
    </location>
</feature>
<protein>
    <submittedName>
        <fullName evidence="7">Tyrosine-type recombinase/integrase</fullName>
    </submittedName>
</protein>
<evidence type="ECO:0000256" key="1">
    <source>
        <dbReference type="ARBA" id="ARBA00008857"/>
    </source>
</evidence>